<dbReference type="FunFam" id="3.40.50.720:FF:000067">
    <property type="entry name" value="Malic enzyme"/>
    <property type="match status" value="1"/>
</dbReference>
<dbReference type="GO" id="GO:0046872">
    <property type="term" value="F:metal ion binding"/>
    <property type="evidence" value="ECO:0007669"/>
    <property type="project" value="UniProtKB-KW"/>
</dbReference>
<evidence type="ECO:0000313" key="15">
    <source>
        <dbReference type="EMBL" id="AAW57314.1"/>
    </source>
</evidence>
<dbReference type="Pfam" id="PF00390">
    <property type="entry name" value="malic"/>
    <property type="match status" value="1"/>
</dbReference>
<feature type="binding site" evidence="11">
    <location>
        <position position="367"/>
    </location>
    <ligand>
        <name>a divalent metal cation</name>
        <dbReference type="ChEBI" id="CHEBI:60240"/>
    </ligand>
</feature>
<reference evidence="15" key="1">
    <citation type="journal article" date="2008" name="Plant Mol. Biol.">
        <title>Maize cytosolic NADP-malic enzyme (ZmCytNADP-ME): a phylogenetically distant isoform specifically expressed in embryo and emerging roots.</title>
        <authorList>
            <person name="Detarsio E."/>
            <person name="Maurino V.G."/>
            <person name="Alvarez C.E."/>
            <person name="Muller G.L."/>
            <person name="Andreo C.S."/>
            <person name="Drincovich M.F."/>
        </authorList>
    </citation>
    <scope>NUCLEOTIDE SEQUENCE</scope>
</reference>
<dbReference type="Pfam" id="PF03949">
    <property type="entry name" value="Malic_M"/>
    <property type="match status" value="1"/>
</dbReference>
<dbReference type="BRENDA" id="1.1.1.40">
    <property type="organism ID" value="6752"/>
</dbReference>
<feature type="active site" description="Proton donor" evidence="9">
    <location>
        <position position="200"/>
    </location>
</feature>
<dbReference type="PANTHER" id="PTHR23406">
    <property type="entry name" value="MALIC ENZYME-RELATED"/>
    <property type="match status" value="1"/>
</dbReference>
<dbReference type="RefSeq" id="NP_001105292.1">
    <property type="nucleotide sequence ID" value="NM_001111822.1"/>
</dbReference>
<dbReference type="SUPFAM" id="SSF51735">
    <property type="entry name" value="NAD(P)-binding Rossmann-fold domains"/>
    <property type="match status" value="1"/>
</dbReference>
<dbReference type="SMART" id="SM01274">
    <property type="entry name" value="malic"/>
    <property type="match status" value="1"/>
</dbReference>
<name>Q5G1U0_MAIZE</name>
<comment type="subunit">
    <text evidence="3">Homotetramer.</text>
</comment>
<evidence type="ECO:0000256" key="6">
    <source>
        <dbReference type="ARBA" id="ARBA00023002"/>
    </source>
</evidence>
<feature type="binding site" evidence="11">
    <location>
        <position position="343"/>
    </location>
    <ligand>
        <name>a divalent metal cation</name>
        <dbReference type="ChEBI" id="CHEBI:60240"/>
    </ligand>
</feature>
<dbReference type="InterPro" id="IPR012301">
    <property type="entry name" value="Malic_N_dom"/>
</dbReference>
<dbReference type="InterPro" id="IPR001891">
    <property type="entry name" value="Malic_OxRdtase"/>
</dbReference>
<dbReference type="PRINTS" id="PR00072">
    <property type="entry name" value="MALOXRDTASE"/>
</dbReference>
<accession>Q5G1U0</accession>
<dbReference type="InterPro" id="IPR036291">
    <property type="entry name" value="NAD(P)-bd_dom_sf"/>
</dbReference>
<feature type="binding site" evidence="10">
    <location>
        <position position="508"/>
    </location>
    <ligand>
        <name>(S)-malate</name>
        <dbReference type="ChEBI" id="CHEBI:15589"/>
    </ligand>
</feature>
<dbReference type="InterPro" id="IPR046346">
    <property type="entry name" value="Aminoacid_DH-like_N_sf"/>
</dbReference>
<comment type="cofactor">
    <cofactor evidence="1">
        <name>Mn(2+)</name>
        <dbReference type="ChEBI" id="CHEBI:29035"/>
    </cofactor>
</comment>
<keyword evidence="5" id="KW-0521">NADP</keyword>
<protein>
    <recommendedName>
        <fullName evidence="12">Malic enzyme</fullName>
    </recommendedName>
</protein>
<proteinExistence type="evidence at transcript level"/>
<comment type="catalytic activity">
    <reaction evidence="8">
        <text>oxaloacetate + H(+) = pyruvate + CO2</text>
        <dbReference type="Rhea" id="RHEA:15641"/>
        <dbReference type="ChEBI" id="CHEBI:15361"/>
        <dbReference type="ChEBI" id="CHEBI:15378"/>
        <dbReference type="ChEBI" id="CHEBI:16452"/>
        <dbReference type="ChEBI" id="CHEBI:16526"/>
        <dbReference type="EC" id="1.1.1.40"/>
    </reaction>
</comment>
<feature type="domain" description="Malic enzyme NAD-binding" evidence="13">
    <location>
        <begin position="368"/>
        <end position="621"/>
    </location>
</feature>
<dbReference type="GO" id="GO:0008948">
    <property type="term" value="F:oxaloacetate decarboxylase activity"/>
    <property type="evidence" value="ECO:0007669"/>
    <property type="project" value="RHEA"/>
</dbReference>
<evidence type="ECO:0000256" key="3">
    <source>
        <dbReference type="ARBA" id="ARBA00011881"/>
    </source>
</evidence>
<dbReference type="PROSITE" id="PS00331">
    <property type="entry name" value="MALIC_ENZYMES"/>
    <property type="match status" value="1"/>
</dbReference>
<comment type="similarity">
    <text evidence="2 12">Belongs to the malic enzymes family.</text>
</comment>
<evidence type="ECO:0000256" key="11">
    <source>
        <dbReference type="PIRSR" id="PIRSR000106-3"/>
    </source>
</evidence>
<dbReference type="PANTHER" id="PTHR23406:SF74">
    <property type="entry name" value="MALIC ENZYME"/>
    <property type="match status" value="1"/>
</dbReference>
<dbReference type="InterPro" id="IPR015884">
    <property type="entry name" value="Malic_enzyme_CS"/>
</dbReference>
<evidence type="ECO:0000256" key="5">
    <source>
        <dbReference type="ARBA" id="ARBA00022857"/>
    </source>
</evidence>
<evidence type="ECO:0000256" key="8">
    <source>
        <dbReference type="ARBA" id="ARBA00051384"/>
    </source>
</evidence>
<evidence type="ECO:0000259" key="13">
    <source>
        <dbReference type="SMART" id="SM00919"/>
    </source>
</evidence>
<dbReference type="OrthoDB" id="5365701at2759"/>
<dbReference type="CDD" id="cd05312">
    <property type="entry name" value="NAD_bind_1_malic_enz"/>
    <property type="match status" value="1"/>
</dbReference>
<evidence type="ECO:0000256" key="9">
    <source>
        <dbReference type="PIRSR" id="PIRSR000106-1"/>
    </source>
</evidence>
<comment type="cofactor">
    <cofactor evidence="11">
        <name>Mg(2+)</name>
        <dbReference type="ChEBI" id="CHEBI:18420"/>
    </cofactor>
    <cofactor evidence="11">
        <name>Mn(2+)</name>
        <dbReference type="ChEBI" id="CHEBI:29035"/>
    </cofactor>
    <text evidence="11">Divalent metal cations. Prefers magnesium or manganese.</text>
</comment>
<dbReference type="InterPro" id="IPR012302">
    <property type="entry name" value="Malic_NAD-bd"/>
</dbReference>
<evidence type="ECO:0000259" key="14">
    <source>
        <dbReference type="SMART" id="SM01274"/>
    </source>
</evidence>
<feature type="active site" description="Proton acceptor" evidence="9">
    <location>
        <position position="271"/>
    </location>
</feature>
<feature type="binding site" evidence="11">
    <location>
        <position position="344"/>
    </location>
    <ligand>
        <name>a divalent metal cation</name>
        <dbReference type="ChEBI" id="CHEBI:60240"/>
    </ligand>
</feature>
<feature type="binding site" evidence="10">
    <location>
        <position position="552"/>
    </location>
    <ligand>
        <name>(S)-malate</name>
        <dbReference type="ChEBI" id="CHEBI:15589"/>
    </ligand>
</feature>
<dbReference type="EMBL" id="AY864063">
    <property type="protein sequence ID" value="AAW57314.1"/>
    <property type="molecule type" value="mRNA"/>
</dbReference>
<keyword evidence="4 11" id="KW-0479">Metal-binding</keyword>
<dbReference type="GO" id="GO:0051287">
    <property type="term" value="F:NAD binding"/>
    <property type="evidence" value="ECO:0007669"/>
    <property type="project" value="InterPro"/>
</dbReference>
<dbReference type="Gene3D" id="3.40.50.720">
    <property type="entry name" value="NAD(P)-binding Rossmann-like Domain"/>
    <property type="match status" value="1"/>
</dbReference>
<dbReference type="NCBIfam" id="NF010052">
    <property type="entry name" value="PRK13529.1"/>
    <property type="match status" value="1"/>
</dbReference>
<evidence type="ECO:0000256" key="10">
    <source>
        <dbReference type="PIRSR" id="PIRSR000106-2"/>
    </source>
</evidence>
<dbReference type="AlphaFoldDB" id="Q5G1U0"/>
<feature type="binding site" evidence="10">
    <location>
        <position position="253"/>
    </location>
    <ligand>
        <name>(S)-malate</name>
        <dbReference type="ChEBI" id="CHEBI:15589"/>
    </ligand>
</feature>
<evidence type="ECO:0000256" key="4">
    <source>
        <dbReference type="ARBA" id="ARBA00022723"/>
    </source>
</evidence>
<evidence type="ECO:0000256" key="7">
    <source>
        <dbReference type="ARBA" id="ARBA00025709"/>
    </source>
</evidence>
<dbReference type="FunFam" id="3.40.50.10380:FF:000002">
    <property type="entry name" value="Malic enzyme"/>
    <property type="match status" value="1"/>
</dbReference>
<keyword evidence="6 12" id="KW-0560">Oxidoreductase</keyword>
<dbReference type="InterPro" id="IPR037062">
    <property type="entry name" value="Malic_N_dom_sf"/>
</dbReference>
<organism evidence="15">
    <name type="scientific">Zea mays</name>
    <name type="common">Maize</name>
    <dbReference type="NCBI Taxonomy" id="4577"/>
    <lineage>
        <taxon>Eukaryota</taxon>
        <taxon>Viridiplantae</taxon>
        <taxon>Streptophyta</taxon>
        <taxon>Embryophyta</taxon>
        <taxon>Tracheophyta</taxon>
        <taxon>Spermatophyta</taxon>
        <taxon>Magnoliopsida</taxon>
        <taxon>Liliopsida</taxon>
        <taxon>Poales</taxon>
        <taxon>Poaceae</taxon>
        <taxon>PACMAD clade</taxon>
        <taxon>Panicoideae</taxon>
        <taxon>Andropogonodae</taxon>
        <taxon>Andropogoneae</taxon>
        <taxon>Tripsacinae</taxon>
        <taxon>Zea</taxon>
    </lineage>
</organism>
<dbReference type="KEGG" id="zma:542209"/>
<evidence type="ECO:0000256" key="1">
    <source>
        <dbReference type="ARBA" id="ARBA00001936"/>
    </source>
</evidence>
<dbReference type="SMART" id="SM00919">
    <property type="entry name" value="Malic_M"/>
    <property type="match status" value="1"/>
</dbReference>
<sequence>MASVSVVLLQRSSSRVRGYIRLQRIASSSVTLVLEGEGHWWWSNSRGRDERFGARTVHHMAGSGEGENGGVPAGGQVAMAPGVVTGGVEDAYGEDRATEDQTVTPWAICIASGHSLLRDPRHNKGLSFTEKERDTHYLRGLLPPVVLSQDLQEKRMLQNVRQFQIPLQRYTALMDLQERNERLFYKLLIDNVEELLPVVYTPTVGEACQKYGSIFRRPQGLYISLKEKGRILEVLRNWTEKSIQVIVVTDGERILGLGDLGCQGMGIPVGKLALYTALGGVRPSACLPVTIDVGTNNKDLLKDEFYIGLKQRRATGQEYSEFLDEFMAAVRQNYGQKVLVQFEDFANHNAFILLEKYRTNHLVFNDDIQGTAAVVLAGIVAALKSVGGTLADHTFLFFGAGEAGTGIAELVALEISRQANVSVEEARKKIWLVDSKGLIVASREETLQPFKKRYAHEHEPVKDLLGAVKAIRPTALIGSAGVGQSFTKEVIEVMSSINERPIVLALSNPTSQSECTAEQAYTWSQGRAIFGSGSPFDPVKYNDKLFVPAQANNAYIFPGFGLGVVISGAVRASNDMVLAAAEALAEQVTPEHIEKGLIYPPFSIIRKISANIAARVAAKAYDLGMATQLPRPKDLVKYAESCMYSPVYRSYR</sequence>
<dbReference type="GO" id="GO:0004473">
    <property type="term" value="F:malate dehydrogenase (decarboxylating) (NADP+) activity"/>
    <property type="evidence" value="ECO:0007669"/>
    <property type="project" value="UniProtKB-EC"/>
</dbReference>
<dbReference type="GeneID" id="542209"/>
<dbReference type="ExpressionAtlas" id="Q5G1U0">
    <property type="expression patterns" value="baseline and differential"/>
</dbReference>
<dbReference type="SUPFAM" id="SSF53223">
    <property type="entry name" value="Aminoacid dehydrogenase-like, N-terminal domain"/>
    <property type="match status" value="1"/>
</dbReference>
<feature type="domain" description="Malic enzyme N-terminal" evidence="14">
    <location>
        <begin position="177"/>
        <end position="358"/>
    </location>
</feature>
<comment type="pathway">
    <text evidence="7">Photosynthesis; C4 acid pathway.</text>
</comment>
<dbReference type="Gene3D" id="3.40.50.10380">
    <property type="entry name" value="Malic enzyme, N-terminal domain"/>
    <property type="match status" value="1"/>
</dbReference>
<dbReference type="PIRSF" id="PIRSF000106">
    <property type="entry name" value="ME"/>
    <property type="match status" value="1"/>
</dbReference>
<evidence type="ECO:0000256" key="12">
    <source>
        <dbReference type="RuleBase" id="RU003426"/>
    </source>
</evidence>
<evidence type="ECO:0000256" key="2">
    <source>
        <dbReference type="ARBA" id="ARBA00008785"/>
    </source>
</evidence>
<dbReference type="GO" id="GO:0006108">
    <property type="term" value="P:malate metabolic process"/>
    <property type="evidence" value="ECO:0007669"/>
    <property type="project" value="UniProtKB-ARBA"/>
</dbReference>